<dbReference type="Proteomes" id="UP000008141">
    <property type="component" value="Unassembled WGS sequence"/>
</dbReference>
<dbReference type="EMBL" id="GL433845">
    <property type="protein sequence ID" value="EFN55149.1"/>
    <property type="molecule type" value="Genomic_DNA"/>
</dbReference>
<proteinExistence type="predicted"/>
<protein>
    <recommendedName>
        <fullName evidence="3">LicD family protein</fullName>
    </recommendedName>
</protein>
<dbReference type="PANTHER" id="PTHR13627">
    <property type="entry name" value="FUKUTIN RELATED PROTEIN"/>
    <property type="match status" value="1"/>
</dbReference>
<dbReference type="KEGG" id="cvr:CHLNCDRAFT_134240"/>
<name>E1ZFK5_CHLVA</name>
<accession>E1ZFK5</accession>
<organism evidence="2">
    <name type="scientific">Chlorella variabilis</name>
    <name type="common">Green alga</name>
    <dbReference type="NCBI Taxonomy" id="554065"/>
    <lineage>
        <taxon>Eukaryota</taxon>
        <taxon>Viridiplantae</taxon>
        <taxon>Chlorophyta</taxon>
        <taxon>core chlorophytes</taxon>
        <taxon>Trebouxiophyceae</taxon>
        <taxon>Chlorellales</taxon>
        <taxon>Chlorellaceae</taxon>
        <taxon>Chlorella clade</taxon>
        <taxon>Chlorella</taxon>
    </lineage>
</organism>
<dbReference type="GeneID" id="17354641"/>
<dbReference type="AlphaFoldDB" id="E1ZFK5"/>
<dbReference type="RefSeq" id="XP_005847251.1">
    <property type="nucleotide sequence ID" value="XM_005847189.1"/>
</dbReference>
<sequence length="292" mass="31771">MAQQQQVTVLDQLMALAGSLKRQLLQIQQQTKEGAAQAPKGARQAQKKKKRALHERAVAVAQSGPGLAVLGAAAAYATVRGGIEGFHLLRRRFLRGLLLDVCAALDALGQTWWIDFGCLLGIHRDGDLIAHDVSPAANDVDLAVFNPDWPALLKGLKQHLPPNKYSLKVVMPEGQPQSSWIRVYCPLGMADLFGAYSSGSAEGDEGHGSEVYVDNGHGDTMHIARDLVLPTRRSPWRGVNLSVPAEVEGTLARRYGPNWRTPAYAEKGADTVEGSKPYMRLFRALARIGIRI</sequence>
<reference evidence="1 2" key="1">
    <citation type="journal article" date="2010" name="Plant Cell">
        <title>The Chlorella variabilis NC64A genome reveals adaptation to photosymbiosis, coevolution with viruses, and cryptic sex.</title>
        <authorList>
            <person name="Blanc G."/>
            <person name="Duncan G."/>
            <person name="Agarkova I."/>
            <person name="Borodovsky M."/>
            <person name="Gurnon J."/>
            <person name="Kuo A."/>
            <person name="Lindquist E."/>
            <person name="Lucas S."/>
            <person name="Pangilinan J."/>
            <person name="Polle J."/>
            <person name="Salamov A."/>
            <person name="Terry A."/>
            <person name="Yamada T."/>
            <person name="Dunigan D.D."/>
            <person name="Grigoriev I.V."/>
            <person name="Claverie J.M."/>
            <person name="Van Etten J.L."/>
        </authorList>
    </citation>
    <scope>NUCLEOTIDE SEQUENCE [LARGE SCALE GENOMIC DNA]</scope>
    <source>
        <strain evidence="1 2">NC64A</strain>
    </source>
</reference>
<gene>
    <name evidence="1" type="ORF">CHLNCDRAFT_134240</name>
</gene>
<dbReference type="OrthoDB" id="444255at2759"/>
<dbReference type="PANTHER" id="PTHR13627:SF31">
    <property type="entry name" value="RIBITOL 5-PHOSPHATE TRANSFERASE FKRP"/>
    <property type="match status" value="1"/>
</dbReference>
<evidence type="ECO:0008006" key="3">
    <source>
        <dbReference type="Google" id="ProtNLM"/>
    </source>
</evidence>
<dbReference type="eggNOG" id="ENOG502STEQ">
    <property type="taxonomic scope" value="Eukaryota"/>
</dbReference>
<evidence type="ECO:0000313" key="1">
    <source>
        <dbReference type="EMBL" id="EFN55149.1"/>
    </source>
</evidence>
<dbReference type="InParanoid" id="E1ZFK5"/>
<evidence type="ECO:0000313" key="2">
    <source>
        <dbReference type="Proteomes" id="UP000008141"/>
    </source>
</evidence>
<dbReference type="InterPro" id="IPR052613">
    <property type="entry name" value="LicD_transferase"/>
</dbReference>
<keyword evidence="2" id="KW-1185">Reference proteome</keyword>